<dbReference type="InParanoid" id="A0A0Q3IGZ7"/>
<dbReference type="AlphaFoldDB" id="A0A0Q3IGZ7"/>
<organism evidence="2">
    <name type="scientific">Brachypodium distachyon</name>
    <name type="common">Purple false brome</name>
    <name type="synonym">Trachynia distachya</name>
    <dbReference type="NCBI Taxonomy" id="15368"/>
    <lineage>
        <taxon>Eukaryota</taxon>
        <taxon>Viridiplantae</taxon>
        <taxon>Streptophyta</taxon>
        <taxon>Embryophyta</taxon>
        <taxon>Tracheophyta</taxon>
        <taxon>Spermatophyta</taxon>
        <taxon>Magnoliopsida</taxon>
        <taxon>Liliopsida</taxon>
        <taxon>Poales</taxon>
        <taxon>Poaceae</taxon>
        <taxon>BOP clade</taxon>
        <taxon>Pooideae</taxon>
        <taxon>Stipodae</taxon>
        <taxon>Brachypodieae</taxon>
        <taxon>Brachypodium</taxon>
    </lineage>
</organism>
<evidence type="ECO:0000313" key="3">
    <source>
        <dbReference type="EnsemblPlants" id="KQJ85520"/>
    </source>
</evidence>
<dbReference type="Gramene" id="KQJ85520">
    <property type="protein sequence ID" value="KQJ85520"/>
    <property type="gene ID" value="BRADI_5g27606v3"/>
</dbReference>
<name>A0A0Q3IGZ7_BRADI</name>
<keyword evidence="4" id="KW-1185">Reference proteome</keyword>
<feature type="region of interest" description="Disordered" evidence="1">
    <location>
        <begin position="1"/>
        <end position="87"/>
    </location>
</feature>
<dbReference type="Proteomes" id="UP000008810">
    <property type="component" value="Chromosome 5"/>
</dbReference>
<dbReference type="EnsemblPlants" id="KQJ85520">
    <property type="protein sequence ID" value="KQJ85520"/>
    <property type="gene ID" value="BRADI_5g27606v3"/>
</dbReference>
<reference evidence="2 3" key="1">
    <citation type="journal article" date="2010" name="Nature">
        <title>Genome sequencing and analysis of the model grass Brachypodium distachyon.</title>
        <authorList>
            <consortium name="International Brachypodium Initiative"/>
        </authorList>
    </citation>
    <scope>NUCLEOTIDE SEQUENCE [LARGE SCALE GENOMIC DNA]</scope>
    <source>
        <strain evidence="2 3">Bd21</strain>
    </source>
</reference>
<feature type="compositionally biased region" description="Gly residues" evidence="1">
    <location>
        <begin position="27"/>
        <end position="41"/>
    </location>
</feature>
<dbReference type="EMBL" id="CM000884">
    <property type="protein sequence ID" value="KQJ85520.1"/>
    <property type="molecule type" value="Genomic_DNA"/>
</dbReference>
<evidence type="ECO:0000313" key="4">
    <source>
        <dbReference type="Proteomes" id="UP000008810"/>
    </source>
</evidence>
<evidence type="ECO:0000313" key="2">
    <source>
        <dbReference type="EMBL" id="KQJ85520.1"/>
    </source>
</evidence>
<reference evidence="2" key="2">
    <citation type="submission" date="2017-06" db="EMBL/GenBank/DDBJ databases">
        <title>WGS assembly of Brachypodium distachyon.</title>
        <authorList>
            <consortium name="The International Brachypodium Initiative"/>
            <person name="Lucas S."/>
            <person name="Harmon-Smith M."/>
            <person name="Lail K."/>
            <person name="Tice H."/>
            <person name="Grimwood J."/>
            <person name="Bruce D."/>
            <person name="Barry K."/>
            <person name="Shu S."/>
            <person name="Lindquist E."/>
            <person name="Wang M."/>
            <person name="Pitluck S."/>
            <person name="Vogel J.P."/>
            <person name="Garvin D.F."/>
            <person name="Mockler T.C."/>
            <person name="Schmutz J."/>
            <person name="Rokhsar D."/>
            <person name="Bevan M.W."/>
        </authorList>
    </citation>
    <scope>NUCLEOTIDE SEQUENCE</scope>
    <source>
        <strain evidence="2">Bd21</strain>
    </source>
</reference>
<protein>
    <submittedName>
        <fullName evidence="2 3">Uncharacterized protein</fullName>
    </submittedName>
</protein>
<feature type="compositionally biased region" description="Basic and acidic residues" evidence="1">
    <location>
        <begin position="1"/>
        <end position="16"/>
    </location>
</feature>
<evidence type="ECO:0000256" key="1">
    <source>
        <dbReference type="SAM" id="MobiDB-lite"/>
    </source>
</evidence>
<reference evidence="3" key="3">
    <citation type="submission" date="2018-08" db="UniProtKB">
        <authorList>
            <consortium name="EnsemblPlants"/>
        </authorList>
    </citation>
    <scope>IDENTIFICATION</scope>
    <source>
        <strain evidence="3">cv. Bd21</strain>
    </source>
</reference>
<gene>
    <name evidence="2" type="ORF">BRADI_5g27606v3</name>
</gene>
<accession>A0A0Q3IGZ7</accession>
<proteinExistence type="predicted"/>
<sequence>MKETEAVPGSRGRESGRPPWLGRSGRQTGGGEAAAGCGASGHGLRVCSGISIRRQNTGRRGGAKPDVRRRSLAGGGGRAAGAGEVRG</sequence>